<proteinExistence type="predicted"/>
<name>A0ACB9IW71_9ASTR</name>
<comment type="caution">
    <text evidence="1">The sequence shown here is derived from an EMBL/GenBank/DDBJ whole genome shotgun (WGS) entry which is preliminary data.</text>
</comment>
<reference evidence="2" key="1">
    <citation type="journal article" date="2022" name="Mol. Ecol. Resour.">
        <title>The genomes of chicory, endive, great burdock and yacon provide insights into Asteraceae palaeo-polyploidization history and plant inulin production.</title>
        <authorList>
            <person name="Fan W."/>
            <person name="Wang S."/>
            <person name="Wang H."/>
            <person name="Wang A."/>
            <person name="Jiang F."/>
            <person name="Liu H."/>
            <person name="Zhao H."/>
            <person name="Xu D."/>
            <person name="Zhang Y."/>
        </authorList>
    </citation>
    <scope>NUCLEOTIDE SEQUENCE [LARGE SCALE GENOMIC DNA]</scope>
    <source>
        <strain evidence="2">cv. Yunnan</strain>
    </source>
</reference>
<gene>
    <name evidence="1" type="ORF">L1987_21425</name>
</gene>
<organism evidence="1 2">
    <name type="scientific">Smallanthus sonchifolius</name>
    <dbReference type="NCBI Taxonomy" id="185202"/>
    <lineage>
        <taxon>Eukaryota</taxon>
        <taxon>Viridiplantae</taxon>
        <taxon>Streptophyta</taxon>
        <taxon>Embryophyta</taxon>
        <taxon>Tracheophyta</taxon>
        <taxon>Spermatophyta</taxon>
        <taxon>Magnoliopsida</taxon>
        <taxon>eudicotyledons</taxon>
        <taxon>Gunneridae</taxon>
        <taxon>Pentapetalae</taxon>
        <taxon>asterids</taxon>
        <taxon>campanulids</taxon>
        <taxon>Asterales</taxon>
        <taxon>Asteraceae</taxon>
        <taxon>Asteroideae</taxon>
        <taxon>Heliantheae alliance</taxon>
        <taxon>Millerieae</taxon>
        <taxon>Smallanthus</taxon>
    </lineage>
</organism>
<reference evidence="1 2" key="2">
    <citation type="journal article" date="2022" name="Mol. Ecol. Resour.">
        <title>The genomes of chicory, endive, great burdock and yacon provide insights into Asteraceae paleo-polyploidization history and plant inulin production.</title>
        <authorList>
            <person name="Fan W."/>
            <person name="Wang S."/>
            <person name="Wang H."/>
            <person name="Wang A."/>
            <person name="Jiang F."/>
            <person name="Liu H."/>
            <person name="Zhao H."/>
            <person name="Xu D."/>
            <person name="Zhang Y."/>
        </authorList>
    </citation>
    <scope>NUCLEOTIDE SEQUENCE [LARGE SCALE GENOMIC DNA]</scope>
    <source>
        <strain evidence="2">cv. Yunnan</strain>
        <tissue evidence="1">Leaves</tissue>
    </source>
</reference>
<dbReference type="Proteomes" id="UP001056120">
    <property type="component" value="Linkage Group LG07"/>
</dbReference>
<accession>A0ACB9IW71</accession>
<keyword evidence="2" id="KW-1185">Reference proteome</keyword>
<sequence>MLILFEKSQIILCEMLSENEDLKKRLLHGDIAVDTYEELLQSLLYPPAINHPIDLLPNLDMQVKNAMQMQLMVQKQLHEQLEELAVGNRRTTKETDEDDMYLLGLTWNFDLLISGMQFKDALQMQIAIQRQLHEQLEIHRNLQLRIEEQSKKLKMMYDQHQQDKSNKSQNLEIESAHDDHDSHES</sequence>
<evidence type="ECO:0000313" key="2">
    <source>
        <dbReference type="Proteomes" id="UP001056120"/>
    </source>
</evidence>
<evidence type="ECO:0000313" key="1">
    <source>
        <dbReference type="EMBL" id="KAI3811696.1"/>
    </source>
</evidence>
<dbReference type="EMBL" id="CM042024">
    <property type="protein sequence ID" value="KAI3811696.1"/>
    <property type="molecule type" value="Genomic_DNA"/>
</dbReference>
<protein>
    <submittedName>
        <fullName evidence="1">Uncharacterized protein</fullName>
    </submittedName>
</protein>